<dbReference type="InterPro" id="IPR018028">
    <property type="entry name" value="Catalase"/>
</dbReference>
<dbReference type="Proteomes" id="UP001220961">
    <property type="component" value="Chromosome 5"/>
</dbReference>
<feature type="active site" evidence="11">
    <location>
        <position position="90"/>
    </location>
</feature>
<evidence type="ECO:0000256" key="6">
    <source>
        <dbReference type="ARBA" id="ARBA00022723"/>
    </source>
</evidence>
<evidence type="ECO:0000256" key="11">
    <source>
        <dbReference type="PIRSR" id="PIRSR038927-1"/>
    </source>
</evidence>
<dbReference type="GO" id="GO:0046872">
    <property type="term" value="F:metal ion binding"/>
    <property type="evidence" value="ECO:0007669"/>
    <property type="project" value="UniProtKB-KW"/>
</dbReference>
<feature type="domain" description="Catalase core" evidence="16">
    <location>
        <begin position="43"/>
        <end position="430"/>
    </location>
</feature>
<dbReference type="GO" id="GO:0042744">
    <property type="term" value="P:hydrogen peroxide catabolic process"/>
    <property type="evidence" value="ECO:0007669"/>
    <property type="project" value="UniProtKB-UniRule"/>
</dbReference>
<feature type="signal peptide" evidence="15">
    <location>
        <begin position="1"/>
        <end position="19"/>
    </location>
</feature>
<comment type="function">
    <text evidence="14">Catalyzes the degradation of hydrogen peroxide (H(2)O(2)) generated by peroxisomal oxidases to water and oxygen, thereby protecting cells from the toxic effects of hydrogen peroxide.</text>
</comment>
<accession>A0AAF0IW24</accession>
<dbReference type="InterPro" id="IPR024708">
    <property type="entry name" value="Catalase_AS"/>
</dbReference>
<evidence type="ECO:0000256" key="7">
    <source>
        <dbReference type="ARBA" id="ARBA00023002"/>
    </source>
</evidence>
<dbReference type="InterPro" id="IPR010582">
    <property type="entry name" value="Catalase_immune_responsive"/>
</dbReference>
<dbReference type="CDD" id="cd03132">
    <property type="entry name" value="GATase1_catalase"/>
    <property type="match status" value="1"/>
</dbReference>
<keyword evidence="8 10" id="KW-0408">Iron</keyword>
<reference evidence="17" key="1">
    <citation type="submission" date="2023-03" db="EMBL/GenBank/DDBJ databases">
        <title>Mating type loci evolution in Malassezia.</title>
        <authorList>
            <person name="Coelho M.A."/>
        </authorList>
    </citation>
    <scope>NUCLEOTIDE SEQUENCE</scope>
    <source>
        <strain evidence="17">CBS 10434</strain>
    </source>
</reference>
<dbReference type="InterPro" id="IPR020835">
    <property type="entry name" value="Catalase_sf"/>
</dbReference>
<keyword evidence="15" id="KW-0732">Signal</keyword>
<evidence type="ECO:0000256" key="8">
    <source>
        <dbReference type="ARBA" id="ARBA00023004"/>
    </source>
</evidence>
<dbReference type="PANTHER" id="PTHR42821">
    <property type="entry name" value="CATALASE"/>
    <property type="match status" value="1"/>
</dbReference>
<dbReference type="PRINTS" id="PR00067">
    <property type="entry name" value="CATALASE"/>
</dbReference>
<evidence type="ECO:0000256" key="2">
    <source>
        <dbReference type="ARBA" id="ARBA00005329"/>
    </source>
</evidence>
<comment type="cofactor">
    <cofactor evidence="1 10 12">
        <name>heme</name>
        <dbReference type="ChEBI" id="CHEBI:30413"/>
    </cofactor>
</comment>
<keyword evidence="5 10" id="KW-0349">Heme</keyword>
<evidence type="ECO:0000313" key="17">
    <source>
        <dbReference type="EMBL" id="WFD20226.1"/>
    </source>
</evidence>
<dbReference type="InterPro" id="IPR002226">
    <property type="entry name" value="Catalase_haem_BS"/>
</dbReference>
<dbReference type="InterPro" id="IPR041399">
    <property type="entry name" value="Catalase_large_C"/>
</dbReference>
<dbReference type="Gene3D" id="3.40.50.880">
    <property type="match status" value="1"/>
</dbReference>
<keyword evidence="18" id="KW-1185">Reference proteome</keyword>
<evidence type="ECO:0000256" key="14">
    <source>
        <dbReference type="RuleBase" id="RU004142"/>
    </source>
</evidence>
<dbReference type="PANTHER" id="PTHR42821:SF1">
    <property type="entry name" value="CATALASE-B"/>
    <property type="match status" value="1"/>
</dbReference>
<dbReference type="InterPro" id="IPR024712">
    <property type="entry name" value="Catalase_clade2"/>
</dbReference>
<evidence type="ECO:0000256" key="9">
    <source>
        <dbReference type="ARBA" id="ARBA00023324"/>
    </source>
</evidence>
<dbReference type="GO" id="GO:0006979">
    <property type="term" value="P:response to oxidative stress"/>
    <property type="evidence" value="ECO:0007669"/>
    <property type="project" value="InterPro"/>
</dbReference>
<dbReference type="Gene3D" id="2.40.180.10">
    <property type="entry name" value="Catalase core domain"/>
    <property type="match status" value="1"/>
</dbReference>
<evidence type="ECO:0000259" key="16">
    <source>
        <dbReference type="SMART" id="SM01060"/>
    </source>
</evidence>
<comment type="function">
    <text evidence="10">Occurs in almost all aerobically respiring organisms and serves to protect cells from the toxic effects of hydrogen peroxide.</text>
</comment>
<keyword evidence="4 10" id="KW-0575">Peroxidase</keyword>
<dbReference type="AlphaFoldDB" id="A0AAF0IW24"/>
<keyword evidence="7 10" id="KW-0560">Oxidoreductase</keyword>
<comment type="similarity">
    <text evidence="2 10 13">Belongs to the catalase family.</text>
</comment>
<dbReference type="GO" id="GO:0005829">
    <property type="term" value="C:cytosol"/>
    <property type="evidence" value="ECO:0007669"/>
    <property type="project" value="TreeGrafter"/>
</dbReference>
<protein>
    <recommendedName>
        <fullName evidence="3 10">Catalase</fullName>
        <ecNumber evidence="3 10">1.11.1.6</ecNumber>
    </recommendedName>
</protein>
<dbReference type="InterPro" id="IPR043156">
    <property type="entry name" value="Catalase_clade2_helical"/>
</dbReference>
<dbReference type="InterPro" id="IPR029062">
    <property type="entry name" value="Class_I_gatase-like"/>
</dbReference>
<dbReference type="EC" id="1.11.1.6" evidence="3 10"/>
<gene>
    <name evidence="17" type="ORF">MCAP1_002470</name>
</gene>
<evidence type="ECO:0000256" key="13">
    <source>
        <dbReference type="RuleBase" id="RU000498"/>
    </source>
</evidence>
<dbReference type="Pfam" id="PF06628">
    <property type="entry name" value="Catalase-rel"/>
    <property type="match status" value="1"/>
</dbReference>
<evidence type="ECO:0000256" key="4">
    <source>
        <dbReference type="ARBA" id="ARBA00022559"/>
    </source>
</evidence>
<evidence type="ECO:0000256" key="12">
    <source>
        <dbReference type="PIRSR" id="PIRSR038927-2"/>
    </source>
</evidence>
<feature type="binding site" description="axial binding residue" evidence="12">
    <location>
        <position position="376"/>
    </location>
    <ligand>
        <name>heme</name>
        <dbReference type="ChEBI" id="CHEBI:30413"/>
    </ligand>
    <ligandPart>
        <name>Fe</name>
        <dbReference type="ChEBI" id="CHEBI:18248"/>
    </ligandPart>
</feature>
<dbReference type="SUPFAM" id="SSF56634">
    <property type="entry name" value="Heme-dependent catalase-like"/>
    <property type="match status" value="1"/>
</dbReference>
<feature type="active site" evidence="11">
    <location>
        <position position="162"/>
    </location>
</feature>
<evidence type="ECO:0000256" key="15">
    <source>
        <dbReference type="SAM" id="SignalP"/>
    </source>
</evidence>
<evidence type="ECO:0000313" key="18">
    <source>
        <dbReference type="Proteomes" id="UP001220961"/>
    </source>
</evidence>
<feature type="chain" id="PRO_5042193210" description="Catalase" evidence="15">
    <location>
        <begin position="20"/>
        <end position="705"/>
    </location>
</feature>
<comment type="catalytic activity">
    <reaction evidence="10 13">
        <text>2 H2O2 = O2 + 2 H2O</text>
        <dbReference type="Rhea" id="RHEA:20309"/>
        <dbReference type="ChEBI" id="CHEBI:15377"/>
        <dbReference type="ChEBI" id="CHEBI:15379"/>
        <dbReference type="ChEBI" id="CHEBI:16240"/>
        <dbReference type="EC" id="1.11.1.6"/>
    </reaction>
</comment>
<evidence type="ECO:0000256" key="1">
    <source>
        <dbReference type="ARBA" id="ARBA00001971"/>
    </source>
</evidence>
<dbReference type="GO" id="GO:0020037">
    <property type="term" value="F:heme binding"/>
    <property type="evidence" value="ECO:0007669"/>
    <property type="project" value="UniProtKB-UniRule"/>
</dbReference>
<evidence type="ECO:0000256" key="3">
    <source>
        <dbReference type="ARBA" id="ARBA00012314"/>
    </source>
</evidence>
<dbReference type="Pfam" id="PF00199">
    <property type="entry name" value="Catalase"/>
    <property type="match status" value="1"/>
</dbReference>
<dbReference type="Gene3D" id="1.20.1370.20">
    <property type="match status" value="1"/>
</dbReference>
<dbReference type="PIRSF" id="PIRSF038927">
    <property type="entry name" value="Catalase_clade2"/>
    <property type="match status" value="1"/>
</dbReference>
<dbReference type="SMART" id="SM01060">
    <property type="entry name" value="Catalase"/>
    <property type="match status" value="1"/>
</dbReference>
<dbReference type="PROSITE" id="PS00437">
    <property type="entry name" value="CATALASE_1"/>
    <property type="match status" value="1"/>
</dbReference>
<name>A0AAF0IW24_9BASI</name>
<dbReference type="GO" id="GO:0004096">
    <property type="term" value="F:catalase activity"/>
    <property type="evidence" value="ECO:0007669"/>
    <property type="project" value="UniProtKB-UniRule"/>
</dbReference>
<proteinExistence type="inferred from homology"/>
<evidence type="ECO:0000256" key="10">
    <source>
        <dbReference type="PIRNR" id="PIRNR038927"/>
    </source>
</evidence>
<dbReference type="SUPFAM" id="SSF52317">
    <property type="entry name" value="Class I glutamine amidotransferase-like"/>
    <property type="match status" value="1"/>
</dbReference>
<dbReference type="PROSITE" id="PS51402">
    <property type="entry name" value="CATALASE_3"/>
    <property type="match status" value="1"/>
</dbReference>
<dbReference type="Pfam" id="PF18011">
    <property type="entry name" value="Catalase_C"/>
    <property type="match status" value="1"/>
</dbReference>
<sequence length="705" mass="78434">MKLLATLLGAVALATYAQANANVNITYGHGKETQQRGGSGNLTTDQGLPIIDDENTLSSGSRGPALLEDFILREKIFHFDHERIPERIVHARGSGAHGYFEATEDISHLSKASVFKKGKKTPIFARMSTVAGRAGSVDTPRDVRGFAIKFYTDEGIWDLVGNNIPVFFIQDAIKFPDLIHAVKQEADRGYPAAASAHDTFYDFASLMPESTHMLLWLQSDRAIPRSLRMMDGFGVHTYQLVNSSDNAHFVKFHWRTKQGVQSTIWDETTKLQGADNDFHRRDLFESIENGMYPEWELGVQVFDREFAEKQFYDVLDATKLIPEEDVPVKIIGRFVLNRNPDNYFAETEQVAFCPSHVVPGIDFSNDPLLQGRLFSYLDTQRSRFGSPNFHQLPINAPKSPVKNFQRDGMMQGVVNKGRASYQPNSLDQAKEPTGPRGCPFGFGSSKAVTGPREIGPKMRIRDERFKDHYSQARLFWKSQTSNEQYHIVEGFTFELSKVTLPFVRERMVSNLRNVDEDLARRVAQGVGMKLPAKSKAMAPIHDMKPSKYLSIQKNWKKTLKGRNVGILIANGTDGSVVDKLVSQIKKNNATATLVGPTLGGIKLKDGSTRNADAQLAGSPSALFDAVAIVLSSEGTKSMMKQSAAVQFVMDAFSHLKAIGASKAAKPLLNKAGVEQDKGVTDLDDSFIEAAKQRFWDREMKVRPPP</sequence>
<dbReference type="InterPro" id="IPR011614">
    <property type="entry name" value="Catalase_core"/>
</dbReference>
<organism evidence="17 18">
    <name type="scientific">Malassezia caprae</name>
    <dbReference type="NCBI Taxonomy" id="1381934"/>
    <lineage>
        <taxon>Eukaryota</taxon>
        <taxon>Fungi</taxon>
        <taxon>Dikarya</taxon>
        <taxon>Basidiomycota</taxon>
        <taxon>Ustilaginomycotina</taxon>
        <taxon>Malasseziomycetes</taxon>
        <taxon>Malasseziales</taxon>
        <taxon>Malasseziaceae</taxon>
        <taxon>Malassezia</taxon>
    </lineage>
</organism>
<evidence type="ECO:0000256" key="5">
    <source>
        <dbReference type="ARBA" id="ARBA00022617"/>
    </source>
</evidence>
<keyword evidence="9 10" id="KW-0376">Hydrogen peroxide</keyword>
<dbReference type="PROSITE" id="PS00438">
    <property type="entry name" value="CATALASE_2"/>
    <property type="match status" value="1"/>
</dbReference>
<dbReference type="EMBL" id="CP119912">
    <property type="protein sequence ID" value="WFD20226.1"/>
    <property type="molecule type" value="Genomic_DNA"/>
</dbReference>
<keyword evidence="6 10" id="KW-0479">Metal-binding</keyword>